<protein>
    <submittedName>
        <fullName evidence="2">Uncharacterized protein</fullName>
    </submittedName>
</protein>
<dbReference type="Proteomes" id="UP000574390">
    <property type="component" value="Unassembled WGS sequence"/>
</dbReference>
<reference evidence="2 3" key="1">
    <citation type="submission" date="2020-04" db="EMBL/GenBank/DDBJ databases">
        <title>Perkinsus olseni comparative genomics.</title>
        <authorList>
            <person name="Bogema D.R."/>
        </authorList>
    </citation>
    <scope>NUCLEOTIDE SEQUENCE [LARGE SCALE GENOMIC DNA]</scope>
    <source>
        <strain evidence="2">ATCC PRA-205</strain>
    </source>
</reference>
<dbReference type="AlphaFoldDB" id="A0A7J6RYD9"/>
<evidence type="ECO:0000313" key="2">
    <source>
        <dbReference type="EMBL" id="KAF4725451.1"/>
    </source>
</evidence>
<accession>A0A7J6RYD9</accession>
<feature type="signal peptide" evidence="1">
    <location>
        <begin position="1"/>
        <end position="21"/>
    </location>
</feature>
<keyword evidence="1" id="KW-0732">Signal</keyword>
<comment type="caution">
    <text evidence="2">The sequence shown here is derived from an EMBL/GenBank/DDBJ whole genome shotgun (WGS) entry which is preliminary data.</text>
</comment>
<organism evidence="2 3">
    <name type="scientific">Perkinsus olseni</name>
    <name type="common">Perkinsus atlanticus</name>
    <dbReference type="NCBI Taxonomy" id="32597"/>
    <lineage>
        <taxon>Eukaryota</taxon>
        <taxon>Sar</taxon>
        <taxon>Alveolata</taxon>
        <taxon>Perkinsozoa</taxon>
        <taxon>Perkinsea</taxon>
        <taxon>Perkinsida</taxon>
        <taxon>Perkinsidae</taxon>
        <taxon>Perkinsus</taxon>
    </lineage>
</organism>
<feature type="chain" id="PRO_5029828976" evidence="1">
    <location>
        <begin position="22"/>
        <end position="315"/>
    </location>
</feature>
<name>A0A7J6RYD9_PEROL</name>
<evidence type="ECO:0000313" key="3">
    <source>
        <dbReference type="Proteomes" id="UP000574390"/>
    </source>
</evidence>
<dbReference type="EMBL" id="JABANM010018836">
    <property type="protein sequence ID" value="KAF4725451.1"/>
    <property type="molecule type" value="Genomic_DNA"/>
</dbReference>
<sequence>MYAPLRPWLLLIILCTPPGQTSDPLADPSTSTKPKRQLKRKYPLHDGCVIETDVFGSDATVERESFDGGREITTPWQASVSLKFDLKNGRYIIDYATLGENRTTYAGDRVAPVVETKTLWWLFEVDWLPFMEPLRKVEAPGCSETVYAWGKALLRKERGGGEAVDESSAVLAVVREALRESTIAEDDNGRTEGPVHMFGPSESLLPATTTLYWLARLNRFVVSSIKFVDHEAGNDTIDLPLESNDVHRMRYMMTVAKKGRTREDPIYTNIADYAVTWGIDLREKGISQKEYNSRVGATAAAVAAGWNERLAPEED</sequence>
<gene>
    <name evidence="2" type="ORF">FOZ62_016205</name>
</gene>
<evidence type="ECO:0000256" key="1">
    <source>
        <dbReference type="SAM" id="SignalP"/>
    </source>
</evidence>
<proteinExistence type="predicted"/>